<keyword evidence="4" id="KW-1185">Reference proteome</keyword>
<dbReference type="InterPro" id="IPR018649">
    <property type="entry name" value="SHOCT"/>
</dbReference>
<feature type="domain" description="SHOCT" evidence="2">
    <location>
        <begin position="89"/>
        <end position="114"/>
    </location>
</feature>
<organism evidence="3 4">
    <name type="scientific">Defluviimonas salinarum</name>
    <dbReference type="NCBI Taxonomy" id="2992147"/>
    <lineage>
        <taxon>Bacteria</taxon>
        <taxon>Pseudomonadati</taxon>
        <taxon>Pseudomonadota</taxon>
        <taxon>Alphaproteobacteria</taxon>
        <taxon>Rhodobacterales</taxon>
        <taxon>Paracoccaceae</taxon>
        <taxon>Albidovulum</taxon>
    </lineage>
</organism>
<accession>A0ABT3JA57</accession>
<reference evidence="3 4" key="1">
    <citation type="submission" date="2022-10" db="EMBL/GenBank/DDBJ databases">
        <title>Defluviimonas sp. CAU 1641 isolated from mud.</title>
        <authorList>
            <person name="Kim W."/>
        </authorList>
    </citation>
    <scope>NUCLEOTIDE SEQUENCE [LARGE SCALE GENOMIC DNA]</scope>
    <source>
        <strain evidence="3 4">CAU 1641</strain>
    </source>
</reference>
<sequence>MRNEMTRLLAAGGVLWSTAYTALAQGREGGDGYYHHMWGDGHMWGGGYGMGYGLFGGLMMILFSVILIALVVIAVRWWMEQSPGKRSSALEILQERLAKGEIDAKEYAERKKALES</sequence>
<evidence type="ECO:0000313" key="4">
    <source>
        <dbReference type="Proteomes" id="UP001207582"/>
    </source>
</evidence>
<gene>
    <name evidence="3" type="ORF">OM960_23945</name>
</gene>
<dbReference type="Proteomes" id="UP001207582">
    <property type="component" value="Unassembled WGS sequence"/>
</dbReference>
<evidence type="ECO:0000256" key="1">
    <source>
        <dbReference type="SAM" id="Phobius"/>
    </source>
</evidence>
<evidence type="ECO:0000313" key="3">
    <source>
        <dbReference type="EMBL" id="MCW3784576.1"/>
    </source>
</evidence>
<keyword evidence="1" id="KW-0472">Membrane</keyword>
<evidence type="ECO:0000259" key="2">
    <source>
        <dbReference type="Pfam" id="PF09851"/>
    </source>
</evidence>
<keyword evidence="1" id="KW-0812">Transmembrane</keyword>
<feature type="transmembrane region" description="Helical" evidence="1">
    <location>
        <begin position="48"/>
        <end position="78"/>
    </location>
</feature>
<dbReference type="EMBL" id="JAPDOG010000049">
    <property type="protein sequence ID" value="MCW3784576.1"/>
    <property type="molecule type" value="Genomic_DNA"/>
</dbReference>
<proteinExistence type="predicted"/>
<keyword evidence="1" id="KW-1133">Transmembrane helix</keyword>
<name>A0ABT3JA57_9RHOB</name>
<dbReference type="Pfam" id="PF09851">
    <property type="entry name" value="SHOCT"/>
    <property type="match status" value="1"/>
</dbReference>
<comment type="caution">
    <text evidence="3">The sequence shown here is derived from an EMBL/GenBank/DDBJ whole genome shotgun (WGS) entry which is preliminary data.</text>
</comment>
<protein>
    <submittedName>
        <fullName evidence="3">SHOCT domain-containing protein</fullName>
    </submittedName>
</protein>